<keyword evidence="1" id="KW-0812">Transmembrane</keyword>
<reference evidence="2" key="1">
    <citation type="submission" date="2023-07" db="EMBL/GenBank/DDBJ databases">
        <authorList>
            <consortium name="AG Swart"/>
            <person name="Singh M."/>
            <person name="Singh A."/>
            <person name="Seah K."/>
            <person name="Emmerich C."/>
        </authorList>
    </citation>
    <scope>NUCLEOTIDE SEQUENCE</scope>
    <source>
        <strain evidence="2">DP1</strain>
    </source>
</reference>
<dbReference type="Proteomes" id="UP001295684">
    <property type="component" value="Unassembled WGS sequence"/>
</dbReference>
<evidence type="ECO:0000256" key="1">
    <source>
        <dbReference type="SAM" id="Phobius"/>
    </source>
</evidence>
<dbReference type="AlphaFoldDB" id="A0AAD2D3A2"/>
<name>A0AAD2D3A2_EUPCR</name>
<evidence type="ECO:0000313" key="2">
    <source>
        <dbReference type="EMBL" id="CAI2378487.1"/>
    </source>
</evidence>
<comment type="caution">
    <text evidence="2">The sequence shown here is derived from an EMBL/GenBank/DDBJ whole genome shotgun (WGS) entry which is preliminary data.</text>
</comment>
<evidence type="ECO:0000313" key="3">
    <source>
        <dbReference type="Proteomes" id="UP001295684"/>
    </source>
</evidence>
<gene>
    <name evidence="2" type="ORF">ECRASSUSDP1_LOCUS19884</name>
</gene>
<dbReference type="EMBL" id="CAMPGE010020219">
    <property type="protein sequence ID" value="CAI2378487.1"/>
    <property type="molecule type" value="Genomic_DNA"/>
</dbReference>
<protein>
    <submittedName>
        <fullName evidence="2">Uncharacterized protein</fullName>
    </submittedName>
</protein>
<sequence>MGVLLSKNIGNPSQYDHMTDEEIHEELEKIRPSDFPSINKYQSATLTERQLYARIMKIKKDAYLRNLNDKMKHKEIRDLPFYDDFPRYYLLKGMTREDMFEFKFANGFMSGTIFCAFAHCVYYRYDSTRFKTFRNAIAGGLVLAFIRGTYNYIKWYSAVPQLNVVNDTTKMRNIFERETDMLDGAEYQVAARKKLMPHREFLRRVKEFRKSAKEAAEKAENKQEES</sequence>
<keyword evidence="1" id="KW-1133">Transmembrane helix</keyword>
<proteinExistence type="predicted"/>
<organism evidence="2 3">
    <name type="scientific">Euplotes crassus</name>
    <dbReference type="NCBI Taxonomy" id="5936"/>
    <lineage>
        <taxon>Eukaryota</taxon>
        <taxon>Sar</taxon>
        <taxon>Alveolata</taxon>
        <taxon>Ciliophora</taxon>
        <taxon>Intramacronucleata</taxon>
        <taxon>Spirotrichea</taxon>
        <taxon>Hypotrichia</taxon>
        <taxon>Euplotida</taxon>
        <taxon>Euplotidae</taxon>
        <taxon>Moneuplotes</taxon>
    </lineage>
</organism>
<keyword evidence="1" id="KW-0472">Membrane</keyword>
<accession>A0AAD2D3A2</accession>
<keyword evidence="3" id="KW-1185">Reference proteome</keyword>
<feature type="transmembrane region" description="Helical" evidence="1">
    <location>
        <begin position="104"/>
        <end position="124"/>
    </location>
</feature>